<dbReference type="Gene3D" id="3.40.50.720">
    <property type="entry name" value="NAD(P)-binding Rossmann-like Domain"/>
    <property type="match status" value="1"/>
</dbReference>
<protein>
    <submittedName>
        <fullName evidence="1">Uncharacterized protein</fullName>
    </submittedName>
</protein>
<name>A0A7I7P2X4_9MYCO</name>
<dbReference type="Gene3D" id="3.90.180.10">
    <property type="entry name" value="Medium-chain alcohol dehydrogenases, catalytic domain"/>
    <property type="match status" value="1"/>
</dbReference>
<proteinExistence type="predicted"/>
<dbReference type="EMBL" id="AP022582">
    <property type="protein sequence ID" value="BBY02088.1"/>
    <property type="molecule type" value="Genomic_DNA"/>
</dbReference>
<evidence type="ECO:0000313" key="1">
    <source>
        <dbReference type="EMBL" id="BBY02088.1"/>
    </source>
</evidence>
<organism evidence="1 2">
    <name type="scientific">Mycobacterium seoulense</name>
    <dbReference type="NCBI Taxonomy" id="386911"/>
    <lineage>
        <taxon>Bacteria</taxon>
        <taxon>Bacillati</taxon>
        <taxon>Actinomycetota</taxon>
        <taxon>Actinomycetes</taxon>
        <taxon>Mycobacteriales</taxon>
        <taxon>Mycobacteriaceae</taxon>
        <taxon>Mycobacterium</taxon>
    </lineage>
</organism>
<sequence>MPKLALLTAHGGTLLEVGNVGVGRTFELDPSALVYGNKSVRGVMLYDPVTLAVGLSFLQHISFPFDRLMPDPFHLADVNAAFASADAGLVPRGALVP</sequence>
<keyword evidence="2" id="KW-1185">Reference proteome</keyword>
<evidence type="ECO:0000313" key="2">
    <source>
        <dbReference type="Proteomes" id="UP000466632"/>
    </source>
</evidence>
<dbReference type="AlphaFoldDB" id="A0A7I7P2X4"/>
<accession>A0A7I7P2X4</accession>
<gene>
    <name evidence="1" type="ORF">MSEO_25870</name>
</gene>
<dbReference type="RefSeq" id="WP_232074966.1">
    <property type="nucleotide sequence ID" value="NZ_AP022582.1"/>
</dbReference>
<dbReference type="KEGG" id="mseo:MSEO_25870"/>
<dbReference type="Proteomes" id="UP000466632">
    <property type="component" value="Chromosome"/>
</dbReference>
<reference evidence="1 2" key="1">
    <citation type="journal article" date="2019" name="Emerg. Microbes Infect.">
        <title>Comprehensive subspecies identification of 175 nontuberculous mycobacteria species based on 7547 genomic profiles.</title>
        <authorList>
            <person name="Matsumoto Y."/>
            <person name="Kinjo T."/>
            <person name="Motooka D."/>
            <person name="Nabeya D."/>
            <person name="Jung N."/>
            <person name="Uechi K."/>
            <person name="Horii T."/>
            <person name="Iida T."/>
            <person name="Fujita J."/>
            <person name="Nakamura S."/>
        </authorList>
    </citation>
    <scope>NUCLEOTIDE SEQUENCE [LARGE SCALE GENOMIC DNA]</scope>
    <source>
        <strain evidence="1 2">JCM 16018</strain>
    </source>
</reference>